<dbReference type="EMBL" id="FMTP01000004">
    <property type="protein sequence ID" value="SCW79768.1"/>
    <property type="molecule type" value="Genomic_DNA"/>
</dbReference>
<dbReference type="AlphaFoldDB" id="A0A1G4TEL0"/>
<feature type="domain" description="Bacteriophage phiJL001 Gp84 C-terminal" evidence="1">
    <location>
        <begin position="196"/>
        <end position="277"/>
    </location>
</feature>
<proteinExistence type="predicted"/>
<dbReference type="NCBIfam" id="TIGR02218">
    <property type="entry name" value="phg_TIGR02218"/>
    <property type="match status" value="1"/>
</dbReference>
<evidence type="ECO:0000313" key="3">
    <source>
        <dbReference type="Proteomes" id="UP000198889"/>
    </source>
</evidence>
<dbReference type="InterPro" id="IPR011928">
    <property type="entry name" value="Phage_phiJL001_Gp84"/>
</dbReference>
<dbReference type="InterPro" id="IPR018964">
    <property type="entry name" value="Phage_phiJL001_Gp84_C"/>
</dbReference>
<dbReference type="Pfam" id="PF09356">
    <property type="entry name" value="Phage_BR0599"/>
    <property type="match status" value="1"/>
</dbReference>
<organism evidence="2 3">
    <name type="scientific">Ancylobacter rudongensis</name>
    <dbReference type="NCBI Taxonomy" id="177413"/>
    <lineage>
        <taxon>Bacteria</taxon>
        <taxon>Pseudomonadati</taxon>
        <taxon>Pseudomonadota</taxon>
        <taxon>Alphaproteobacteria</taxon>
        <taxon>Hyphomicrobiales</taxon>
        <taxon>Xanthobacteraceae</taxon>
        <taxon>Ancylobacter</taxon>
    </lineage>
</organism>
<dbReference type="Proteomes" id="UP000198889">
    <property type="component" value="Unassembled WGS sequence"/>
</dbReference>
<reference evidence="3" key="1">
    <citation type="submission" date="2016-10" db="EMBL/GenBank/DDBJ databases">
        <authorList>
            <person name="Varghese N."/>
            <person name="Submissions S."/>
        </authorList>
    </citation>
    <scope>NUCLEOTIDE SEQUENCE [LARGE SCALE GENOMIC DNA]</scope>
    <source>
        <strain evidence="3">CGMCC 1.1761</strain>
    </source>
</reference>
<dbReference type="RefSeq" id="WP_091440855.1">
    <property type="nucleotide sequence ID" value="NZ_FMTP01000004.1"/>
</dbReference>
<dbReference type="STRING" id="177413.SAMN05660859_2888"/>
<keyword evidence="3" id="KW-1185">Reference proteome</keyword>
<dbReference type="Pfam" id="PF09931">
    <property type="entry name" value="Phage_phiJL001_Gp84_N"/>
    <property type="match status" value="1"/>
</dbReference>
<sequence>MKDIPPALAASLAGGVTTLARCWRLTRRDGVVIGLTEHDDDLTVDGTLFRAASGASGSEDASALGFAVGGGEMSAALTSELIDAADLDAGRYDGAGIELILADWSAPEHFLRLRRATLGEVRRSEGSFTAELRGLSSALNMVRGRLFTAGCDADLGDGRCRIALAAPAFTGHGTVSAAEGPGLIVAAGLGAYAAGGFTQGRLIVTSGANDGFATEVKAHTVSTGTVRLELWQRPPAPLAPGDAFTVTAGCDKSFATCRDRFANTLNFRGFPHMPGNDAVLRVATPGRP</sequence>
<protein>
    <recommendedName>
        <fullName evidence="1">Bacteriophage phiJL001 Gp84 C-terminal domain-containing protein</fullName>
    </recommendedName>
</protein>
<evidence type="ECO:0000313" key="2">
    <source>
        <dbReference type="EMBL" id="SCW79768.1"/>
    </source>
</evidence>
<name>A0A1G4TEL0_9HYPH</name>
<gene>
    <name evidence="2" type="ORF">SAMN05660859_2888</name>
</gene>
<accession>A0A1G4TEL0</accession>
<evidence type="ECO:0000259" key="1">
    <source>
        <dbReference type="Pfam" id="PF09356"/>
    </source>
</evidence>